<name>A0ABY6LJB1_9ARAC</name>
<sequence length="287" mass="32767">MHKGIRNNNNRIRDVKSLRKRFVTIDNTWVHTHHYMPEIKLQSKQWMEVNRICQKDLSPASSFVHLSLDLFSLDIKSLGPWLAHGLLSAQDPCQLTQQKVMHQYQVLQQGLMGRAEEAFLQKLVCQAGENPGECLNMLRVTEELVVQCREHIAHTRHLLAQPLPAVVLGQAVADMASVRSLPCHLLQHIVAATTVAEDHPALKAILPQYLHHLAMFLDGTELQNFLFRTALQQAPDLRPTEIDWLIEDPTWPPSLDLPNCPDWLPQEVGIHTGIFHYLEFVSSFEDK</sequence>
<proteinExistence type="predicted"/>
<evidence type="ECO:0000313" key="1">
    <source>
        <dbReference type="EMBL" id="UYV81311.1"/>
    </source>
</evidence>
<dbReference type="Proteomes" id="UP001235939">
    <property type="component" value="Chromosome 20"/>
</dbReference>
<organism evidence="1 2">
    <name type="scientific">Cordylochernes scorpioides</name>
    <dbReference type="NCBI Taxonomy" id="51811"/>
    <lineage>
        <taxon>Eukaryota</taxon>
        <taxon>Metazoa</taxon>
        <taxon>Ecdysozoa</taxon>
        <taxon>Arthropoda</taxon>
        <taxon>Chelicerata</taxon>
        <taxon>Arachnida</taxon>
        <taxon>Pseudoscorpiones</taxon>
        <taxon>Cheliferoidea</taxon>
        <taxon>Chernetidae</taxon>
        <taxon>Cordylochernes</taxon>
    </lineage>
</organism>
<dbReference type="EMBL" id="CP092882">
    <property type="protein sequence ID" value="UYV81311.1"/>
    <property type="molecule type" value="Genomic_DNA"/>
</dbReference>
<reference evidence="1 2" key="1">
    <citation type="submission" date="2022-01" db="EMBL/GenBank/DDBJ databases">
        <title>A chromosomal length assembly of Cordylochernes scorpioides.</title>
        <authorList>
            <person name="Zeh D."/>
            <person name="Zeh J."/>
        </authorList>
    </citation>
    <scope>NUCLEOTIDE SEQUENCE [LARGE SCALE GENOMIC DNA]</scope>
    <source>
        <strain evidence="1">IN4F17</strain>
        <tissue evidence="1">Whole Body</tissue>
    </source>
</reference>
<keyword evidence="2" id="KW-1185">Reference proteome</keyword>
<accession>A0ABY6LJB1</accession>
<protein>
    <submittedName>
        <fullName evidence="1">Uncharacterized protein</fullName>
    </submittedName>
</protein>
<evidence type="ECO:0000313" key="2">
    <source>
        <dbReference type="Proteomes" id="UP001235939"/>
    </source>
</evidence>
<gene>
    <name evidence="1" type="ORF">LAZ67_20000743</name>
</gene>